<dbReference type="GO" id="GO:0008170">
    <property type="term" value="F:N-methyltransferase activity"/>
    <property type="evidence" value="ECO:0007669"/>
    <property type="project" value="TreeGrafter"/>
</dbReference>
<organism evidence="5 6">
    <name type="scientific">Pyxicephalus adspersus</name>
    <name type="common">African bullfrog</name>
    <dbReference type="NCBI Taxonomy" id="30357"/>
    <lineage>
        <taxon>Eukaryota</taxon>
        <taxon>Metazoa</taxon>
        <taxon>Chordata</taxon>
        <taxon>Craniata</taxon>
        <taxon>Vertebrata</taxon>
        <taxon>Euteleostomi</taxon>
        <taxon>Amphibia</taxon>
        <taxon>Batrachia</taxon>
        <taxon>Anura</taxon>
        <taxon>Neobatrachia</taxon>
        <taxon>Ranoidea</taxon>
        <taxon>Pyxicephalidae</taxon>
        <taxon>Pyxicephalinae</taxon>
        <taxon>Pyxicephalus</taxon>
    </lineage>
</organism>
<dbReference type="Gene3D" id="3.40.50.150">
    <property type="entry name" value="Vaccinia Virus protein VP39"/>
    <property type="match status" value="1"/>
</dbReference>
<dbReference type="GO" id="GO:0005829">
    <property type="term" value="C:cytosol"/>
    <property type="evidence" value="ECO:0007669"/>
    <property type="project" value="TreeGrafter"/>
</dbReference>
<evidence type="ECO:0000313" key="6">
    <source>
        <dbReference type="Proteomes" id="UP001181693"/>
    </source>
</evidence>
<dbReference type="Proteomes" id="UP001181693">
    <property type="component" value="Unassembled WGS sequence"/>
</dbReference>
<dbReference type="AlphaFoldDB" id="A0AAV3ADT2"/>
<dbReference type="InterPro" id="IPR000940">
    <property type="entry name" value="NNMT_TEMT_trans"/>
</dbReference>
<dbReference type="GO" id="GO:0032259">
    <property type="term" value="P:methylation"/>
    <property type="evidence" value="ECO:0007669"/>
    <property type="project" value="UniProtKB-KW"/>
</dbReference>
<dbReference type="PANTHER" id="PTHR10867">
    <property type="entry name" value="NNMT/PNMT/TEMT FAMILY MEMBER"/>
    <property type="match status" value="1"/>
</dbReference>
<evidence type="ECO:0000256" key="3">
    <source>
        <dbReference type="ARBA" id="ARBA00022679"/>
    </source>
</evidence>
<dbReference type="SUPFAM" id="SSF53335">
    <property type="entry name" value="S-adenosyl-L-methionine-dependent methyltransferases"/>
    <property type="match status" value="1"/>
</dbReference>
<reference evidence="5" key="1">
    <citation type="thesis" date="2020" institute="ProQuest LLC" country="789 East Eisenhower Parkway, Ann Arbor, MI, USA">
        <title>Comparative Genomics and Chromosome Evolution.</title>
        <authorList>
            <person name="Mudd A.B."/>
        </authorList>
    </citation>
    <scope>NUCLEOTIDE SEQUENCE</scope>
    <source>
        <strain evidence="5">1538</strain>
        <tissue evidence="5">Blood</tissue>
    </source>
</reference>
<keyword evidence="3" id="KW-0808">Transferase</keyword>
<comment type="caution">
    <text evidence="5">The sequence shown here is derived from an EMBL/GenBank/DDBJ whole genome shotgun (WGS) entry which is preliminary data.</text>
</comment>
<proteinExistence type="inferred from homology"/>
<gene>
    <name evidence="5" type="ORF">GDO54_009685</name>
</gene>
<evidence type="ECO:0000256" key="1">
    <source>
        <dbReference type="ARBA" id="ARBA00007996"/>
    </source>
</evidence>
<dbReference type="Pfam" id="PF01234">
    <property type="entry name" value="NNMT_PNMT_TEMT"/>
    <property type="match status" value="1"/>
</dbReference>
<dbReference type="PROSITE" id="PS51681">
    <property type="entry name" value="SAM_MT_NNMT_PNMT_TEMT"/>
    <property type="match status" value="1"/>
</dbReference>
<dbReference type="EMBL" id="DYDO01000003">
    <property type="protein sequence ID" value="DBA29461.1"/>
    <property type="molecule type" value="Genomic_DNA"/>
</dbReference>
<accession>A0AAV3ADT2</accession>
<evidence type="ECO:0000313" key="5">
    <source>
        <dbReference type="EMBL" id="DBA29461.1"/>
    </source>
</evidence>
<evidence type="ECO:0000256" key="2">
    <source>
        <dbReference type="ARBA" id="ARBA00022603"/>
    </source>
</evidence>
<comment type="similarity">
    <text evidence="1">Belongs to the class I-like SAM-binding methyltransferase superfamily. NNMT/PNMT/TEMT family.</text>
</comment>
<dbReference type="InterPro" id="IPR029063">
    <property type="entry name" value="SAM-dependent_MTases_sf"/>
</dbReference>
<evidence type="ECO:0008006" key="7">
    <source>
        <dbReference type="Google" id="ProtNLM"/>
    </source>
</evidence>
<evidence type="ECO:0000256" key="4">
    <source>
        <dbReference type="ARBA" id="ARBA00022691"/>
    </source>
</evidence>
<sequence>MEHTTNLYSSHVLDTKTLLETYFSPRTPELLFIETTKIIMIALHKTFKSGFVKGKSLIDISLGPTIHHLAAICEFLEEMTVLKFDDACLKEMKKWVHKEKDAYNWTHLSKVMEEITDKSDTWQAREEMLRAKMTNVSKYDFTEENPTGSLVLPKADCLLSMWGLEFISKDHEAYPKNLKIFSTYLKLGGYLLIYGDINVTFFKVGEHKYNLLACGNKFVKKALTDGGFKILQFDIVERKTPTNLVDHEKLFFVIAQKVKEV</sequence>
<name>A0AAV3ADT2_PYXAD</name>
<dbReference type="PANTHER" id="PTHR10867:SF44">
    <property type="entry name" value="NICOTINAMIDE N-METHYLTRANSFERASE ISOFORM X2"/>
    <property type="match status" value="1"/>
</dbReference>
<keyword evidence="2" id="KW-0489">Methyltransferase</keyword>
<keyword evidence="6" id="KW-1185">Reference proteome</keyword>
<keyword evidence="4" id="KW-0949">S-adenosyl-L-methionine</keyword>
<protein>
    <recommendedName>
        <fullName evidence="7">Nicotinamide N-methyltransferase-like</fullName>
    </recommendedName>
</protein>